<dbReference type="InterPro" id="IPR019410">
    <property type="entry name" value="Methyltransf_16"/>
</dbReference>
<evidence type="ECO:0000256" key="10">
    <source>
        <dbReference type="SAM" id="MobiDB-lite"/>
    </source>
</evidence>
<dbReference type="InterPro" id="IPR029063">
    <property type="entry name" value="SAM-dependent_MTases_sf"/>
</dbReference>
<keyword evidence="12" id="KW-1185">Reference proteome</keyword>
<keyword evidence="6" id="KW-0808">Transferase</keyword>
<gene>
    <name evidence="11" type="ORF">CLIB1423_01S04940</name>
</gene>
<dbReference type="AlphaFoldDB" id="A0A9P0QJD5"/>
<dbReference type="GO" id="GO:0018064">
    <property type="term" value="F:protein-L-histidine N-tele-methyltransferase activity"/>
    <property type="evidence" value="ECO:0007669"/>
    <property type="project" value="UniProtKB-EC"/>
</dbReference>
<evidence type="ECO:0000313" key="12">
    <source>
        <dbReference type="Proteomes" id="UP000837801"/>
    </source>
</evidence>
<evidence type="ECO:0000256" key="6">
    <source>
        <dbReference type="ARBA" id="ARBA00022679"/>
    </source>
</evidence>
<dbReference type="Proteomes" id="UP000837801">
    <property type="component" value="Unassembled WGS sequence"/>
</dbReference>
<sequence length="360" mass="40694">MSFAFGFNDDDISDEEVSQNLPKQDEASTASKVFQNATSGLDPKFLPQIHSLESILSKLVNVRITFDNYITPVGENVTYRRELYDIKHQVMCEDDEDGKQDDVVSNILMGDDNDLDLKRNIYEGGFKSWECSYDVVDYLAQNKDSLNKLHTILELGCGTSLPSCQALLQRITRSEDPIDGFKIILSDFNYEVLRLVTIPNLIIHWASTLDPEFLQELCDTSVEGSDDGPTLRNDEIILSQKLIDRFISDLRNKRIELVFISGSWGQEFLQIIERENIDLVISSETIYSLETLPIVAETVVELVGNGCRALIAAKNLYFGVGGSVAEFVSYIKKKNREDIKIEVEEVNSQLKRSLISIEKV</sequence>
<reference evidence="11" key="1">
    <citation type="submission" date="2022-03" db="EMBL/GenBank/DDBJ databases">
        <authorList>
            <person name="Legras J.-L."/>
            <person name="Devillers H."/>
            <person name="Grondin C."/>
        </authorList>
    </citation>
    <scope>NUCLEOTIDE SEQUENCE</scope>
    <source>
        <strain evidence="11">CLIB 1423</strain>
    </source>
</reference>
<evidence type="ECO:0000256" key="7">
    <source>
        <dbReference type="ARBA" id="ARBA00022691"/>
    </source>
</evidence>
<evidence type="ECO:0000256" key="1">
    <source>
        <dbReference type="ARBA" id="ARBA00004123"/>
    </source>
</evidence>
<evidence type="ECO:0000256" key="3">
    <source>
        <dbReference type="ARBA" id="ARBA00012533"/>
    </source>
</evidence>
<comment type="similarity">
    <text evidence="9">Belongs to the methyltransferase superfamily. METTL18 family.</text>
</comment>
<accession>A0A9P0QJD5</accession>
<organism evidence="11 12">
    <name type="scientific">[Candida] railenensis</name>
    <dbReference type="NCBI Taxonomy" id="45579"/>
    <lineage>
        <taxon>Eukaryota</taxon>
        <taxon>Fungi</taxon>
        <taxon>Dikarya</taxon>
        <taxon>Ascomycota</taxon>
        <taxon>Saccharomycotina</taxon>
        <taxon>Pichiomycetes</taxon>
        <taxon>Debaryomycetaceae</taxon>
        <taxon>Kurtzmaniella</taxon>
    </lineage>
</organism>
<proteinExistence type="inferred from homology"/>
<keyword evidence="4" id="KW-0963">Cytoplasm</keyword>
<evidence type="ECO:0000256" key="9">
    <source>
        <dbReference type="ARBA" id="ARBA00038126"/>
    </source>
</evidence>
<dbReference type="EMBL" id="CAKXYY010000001">
    <property type="protein sequence ID" value="CAH2350208.1"/>
    <property type="molecule type" value="Genomic_DNA"/>
</dbReference>
<dbReference type="PANTHER" id="PTHR14614">
    <property type="entry name" value="HEPATOCELLULAR CARCINOMA-ASSOCIATED ANTIGEN"/>
    <property type="match status" value="1"/>
</dbReference>
<evidence type="ECO:0000256" key="5">
    <source>
        <dbReference type="ARBA" id="ARBA00022603"/>
    </source>
</evidence>
<dbReference type="EC" id="2.1.1.85" evidence="3"/>
<keyword evidence="7" id="KW-0949">S-adenosyl-L-methionine</keyword>
<dbReference type="Gene3D" id="3.40.50.150">
    <property type="entry name" value="Vaccinia Virus protein VP39"/>
    <property type="match status" value="1"/>
</dbReference>
<comment type="caution">
    <text evidence="11">The sequence shown here is derived from an EMBL/GenBank/DDBJ whole genome shotgun (WGS) entry which is preliminary data.</text>
</comment>
<feature type="compositionally biased region" description="Polar residues" evidence="10">
    <location>
        <begin position="18"/>
        <end position="27"/>
    </location>
</feature>
<feature type="compositionally biased region" description="Acidic residues" evidence="10">
    <location>
        <begin position="8"/>
        <end position="17"/>
    </location>
</feature>
<evidence type="ECO:0000256" key="4">
    <source>
        <dbReference type="ARBA" id="ARBA00022490"/>
    </source>
</evidence>
<name>A0A9P0QJD5_9ASCO</name>
<dbReference type="GO" id="GO:0032259">
    <property type="term" value="P:methylation"/>
    <property type="evidence" value="ECO:0007669"/>
    <property type="project" value="UniProtKB-KW"/>
</dbReference>
<comment type="subcellular location">
    <subcellularLocation>
        <location evidence="2">Cytoplasm</location>
    </subcellularLocation>
    <subcellularLocation>
        <location evidence="1">Nucleus</location>
    </subcellularLocation>
</comment>
<evidence type="ECO:0000256" key="2">
    <source>
        <dbReference type="ARBA" id="ARBA00004496"/>
    </source>
</evidence>
<dbReference type="GO" id="GO:0005737">
    <property type="term" value="C:cytoplasm"/>
    <property type="evidence" value="ECO:0007669"/>
    <property type="project" value="UniProtKB-SubCell"/>
</dbReference>
<protein>
    <recommendedName>
        <fullName evidence="3">protein-histidine N-methyltransferase</fullName>
        <ecNumber evidence="3">2.1.1.85</ecNumber>
    </recommendedName>
</protein>
<feature type="region of interest" description="Disordered" evidence="10">
    <location>
        <begin position="1"/>
        <end position="27"/>
    </location>
</feature>
<evidence type="ECO:0000313" key="11">
    <source>
        <dbReference type="EMBL" id="CAH2350208.1"/>
    </source>
</evidence>
<dbReference type="GO" id="GO:0005634">
    <property type="term" value="C:nucleus"/>
    <property type="evidence" value="ECO:0007669"/>
    <property type="project" value="UniProtKB-SubCell"/>
</dbReference>
<dbReference type="PANTHER" id="PTHR14614:SF39">
    <property type="entry name" value="HISTIDINE PROTEIN METHYLTRANSFERASE 1 HOMOLOG"/>
    <property type="match status" value="1"/>
</dbReference>
<dbReference type="OrthoDB" id="1723750at2759"/>
<keyword evidence="5 11" id="KW-0489">Methyltransferase</keyword>
<evidence type="ECO:0000256" key="8">
    <source>
        <dbReference type="ARBA" id="ARBA00023242"/>
    </source>
</evidence>
<keyword evidence="8" id="KW-0539">Nucleus</keyword>
<dbReference type="SUPFAM" id="SSF53335">
    <property type="entry name" value="S-adenosyl-L-methionine-dependent methyltransferases"/>
    <property type="match status" value="1"/>
</dbReference>